<evidence type="ECO:0000256" key="1">
    <source>
        <dbReference type="SAM" id="Phobius"/>
    </source>
</evidence>
<dbReference type="OrthoDB" id="28608at2759"/>
<feature type="transmembrane region" description="Helical" evidence="1">
    <location>
        <begin position="1213"/>
        <end position="1239"/>
    </location>
</feature>
<dbReference type="RefSeq" id="XP_004255680.1">
    <property type="nucleotide sequence ID" value="XM_004255632.1"/>
</dbReference>
<gene>
    <name evidence="3" type="ORF">EIN_476210</name>
</gene>
<keyword evidence="1" id="KW-0812">Transmembrane</keyword>
<keyword evidence="2" id="KW-0732">Signal</keyword>
<reference evidence="3 4" key="1">
    <citation type="submission" date="2012-10" db="EMBL/GenBank/DDBJ databases">
        <authorList>
            <person name="Zafar N."/>
            <person name="Inman J."/>
            <person name="Hall N."/>
            <person name="Lorenzi H."/>
            <person name="Caler E."/>
        </authorList>
    </citation>
    <scope>NUCLEOTIDE SEQUENCE [LARGE SCALE GENOMIC DNA]</scope>
    <source>
        <strain evidence="3 4">IP1</strain>
    </source>
</reference>
<dbReference type="GeneID" id="14887882"/>
<evidence type="ECO:0000313" key="3">
    <source>
        <dbReference type="EMBL" id="ELP88909.1"/>
    </source>
</evidence>
<evidence type="ECO:0000256" key="2">
    <source>
        <dbReference type="SAM" id="SignalP"/>
    </source>
</evidence>
<keyword evidence="1" id="KW-1133">Transmembrane helix</keyword>
<dbReference type="AlphaFoldDB" id="A0A0A1U3V5"/>
<dbReference type="EMBL" id="KB206689">
    <property type="protein sequence ID" value="ELP88909.1"/>
    <property type="molecule type" value="Genomic_DNA"/>
</dbReference>
<sequence>MFIIIFLTTLLCFTSADLLNEFSGDVDIYDNGRMGRGKNAGMWQHSYDNGVDIFYYLAMQPWRHFVWTQKEGNDWVTKTMNEDNNVDLSKNPNLDTISTQDFCQKDYGYPIRKFEIDWDRVPTSEDALVPVNVNGQNCYQYPAKSPLVSIILSKKRTSVLNNDFTICRFDFIGGKSITFRSFNGYDDNFMQDYQTNTTSKCKKSFTANNVKSDMVIVWGISDKAVLKSAQDAFTGHIDLPTITNDVTIYYLKGEAYSTVKKPLSQINGNFLSSFEPAKGKVDALITAAKRELAPKVASGATQRGTILVLTDEGTGKSFNANTDFDVNNITVHVVSLNRKGVAMTAELTTLLSLGDHFHETTDPAQVPQMIKDAFVGIRVNLTQRCDRKTCNGFCDAKNRCTCPMCCENTCYYTYCDTKTASCTPWPPAKPKEKVSCPADCVGDRVCKDLEGCVYSRYNSSCEPPVACMVATCPNGGVNTKCALVDNCKTDDQPAPDGYCYTYKCDAKSGYCIKDKKGSAKCPSKTSKCQQYKCSADLTCKVEDKVCVKTIPYVEMDCYVARCNEKTGQCENRLKCDTYSQCGGTVTESKCRCNAETNNVCKCDQNPGGNYCDDKTQICDYTGETPVCKNSNCKEDLINKDCMKAVCNEATGVVEYQSMVCNQTVKIATGSDVCKGMWGYTCKDNACVLTQIKADSELFVDCGYCKLVGDTATYVESCSSSTSSCGGFKGTCKNSKCVYTSTGNAQEFCQKCIPLSCGADSTVYSYTYNEETGKCSYTVNAIPQCSACDNTTNKYTPNCVNKQLDKTWTSGNGVTIDYKIPKDCKNNQCIPRYPLSCTEEDLFGDVFKKFGVCMDQLVVSYHYSSKIDNYNFAFGYPQSDEFMAEADAEAYCEWSFVESNCQKCVITPAGGEVVNEFTVVDQCPKDQNGVQFICLNNECLVDPDFKCQPKDCKVSALVGEQCTEMYNLCDNTTKTLEENRKKIYDKTDKVSRSMRCDSVGCVNGNKCPVFTDDVQCSQKAENEDFGCRRPTYMCDGDNGYYCKFVEFDINDPHEDTAYFLEKSKVKLDNKCFRYQCVETCTGGSDTYEGSAEAGAVKCTHYWNKTYDNSEPSARNLCEDASCDPETGDVVYKDKQCVVSEEFPTLTSNQARCFYCQCSYIDGSASLVMFADTEKEHYQLDACGNCMVMNQSDLSQQLNDKVECILAGEINNSGAIAAATTVAAVVVALVVALIAVSIGLFKTYQLVSSAMKNVVNVANENAQFKAADNEAANTNFNE</sequence>
<feature type="chain" id="PRO_5001990885" evidence="2">
    <location>
        <begin position="17"/>
        <end position="1276"/>
    </location>
</feature>
<feature type="signal peptide" evidence="2">
    <location>
        <begin position="1"/>
        <end position="16"/>
    </location>
</feature>
<dbReference type="GO" id="GO:0030246">
    <property type="term" value="F:carbohydrate binding"/>
    <property type="evidence" value="ECO:0007669"/>
    <property type="project" value="UniProtKB-KW"/>
</dbReference>
<dbReference type="OMA" id="QCDTEQC"/>
<protein>
    <submittedName>
        <fullName evidence="3">170 kDa surface lectin, putative</fullName>
    </submittedName>
</protein>
<dbReference type="VEuPathDB" id="AmoebaDB:EIN_476210"/>
<keyword evidence="3" id="KW-0430">Lectin</keyword>
<organism evidence="3 4">
    <name type="scientific">Entamoeba invadens IP1</name>
    <dbReference type="NCBI Taxonomy" id="370355"/>
    <lineage>
        <taxon>Eukaryota</taxon>
        <taxon>Amoebozoa</taxon>
        <taxon>Evosea</taxon>
        <taxon>Archamoebae</taxon>
        <taxon>Mastigamoebida</taxon>
        <taxon>Entamoebidae</taxon>
        <taxon>Entamoeba</taxon>
    </lineage>
</organism>
<accession>A0A0A1U3V5</accession>
<keyword evidence="1" id="KW-0472">Membrane</keyword>
<proteinExistence type="predicted"/>
<evidence type="ECO:0000313" key="4">
    <source>
        <dbReference type="Proteomes" id="UP000014680"/>
    </source>
</evidence>
<name>A0A0A1U3V5_ENTIV</name>
<dbReference type="Proteomes" id="UP000014680">
    <property type="component" value="Unassembled WGS sequence"/>
</dbReference>
<dbReference type="KEGG" id="eiv:EIN_476210"/>
<keyword evidence="4" id="KW-1185">Reference proteome</keyword>